<sequence>MGLEILIQVKPGARDKIPDLIEIPEKQQKRMPYHCEHIFYQPEKDERETWKPNSKTQLQTLVSFTPLFTLFQSMQAREDIIGPKNNNESKVKRKEKKIRGEERNYSQT</sequence>
<evidence type="ECO:0000313" key="2">
    <source>
        <dbReference type="EMBL" id="CAI9720068.1"/>
    </source>
</evidence>
<organism evidence="2 3">
    <name type="scientific">Octopus vulgaris</name>
    <name type="common">Common octopus</name>
    <dbReference type="NCBI Taxonomy" id="6645"/>
    <lineage>
        <taxon>Eukaryota</taxon>
        <taxon>Metazoa</taxon>
        <taxon>Spiralia</taxon>
        <taxon>Lophotrochozoa</taxon>
        <taxon>Mollusca</taxon>
        <taxon>Cephalopoda</taxon>
        <taxon>Coleoidea</taxon>
        <taxon>Octopodiformes</taxon>
        <taxon>Octopoda</taxon>
        <taxon>Incirrata</taxon>
        <taxon>Octopodidae</taxon>
        <taxon>Octopus</taxon>
    </lineage>
</organism>
<proteinExistence type="predicted"/>
<name>A0AA36F294_OCTVU</name>
<evidence type="ECO:0000313" key="3">
    <source>
        <dbReference type="Proteomes" id="UP001162480"/>
    </source>
</evidence>
<feature type="region of interest" description="Disordered" evidence="1">
    <location>
        <begin position="79"/>
        <end position="108"/>
    </location>
</feature>
<dbReference type="EMBL" id="OX597816">
    <property type="protein sequence ID" value="CAI9720068.1"/>
    <property type="molecule type" value="Genomic_DNA"/>
</dbReference>
<feature type="compositionally biased region" description="Basic and acidic residues" evidence="1">
    <location>
        <begin position="98"/>
        <end position="108"/>
    </location>
</feature>
<reference evidence="2" key="1">
    <citation type="submission" date="2023-08" db="EMBL/GenBank/DDBJ databases">
        <authorList>
            <person name="Alioto T."/>
            <person name="Alioto T."/>
            <person name="Gomez Garrido J."/>
        </authorList>
    </citation>
    <scope>NUCLEOTIDE SEQUENCE</scope>
</reference>
<evidence type="ECO:0000256" key="1">
    <source>
        <dbReference type="SAM" id="MobiDB-lite"/>
    </source>
</evidence>
<dbReference type="Proteomes" id="UP001162480">
    <property type="component" value="Chromosome 3"/>
</dbReference>
<protein>
    <submittedName>
        <fullName evidence="2">Uncharacterized protein</fullName>
    </submittedName>
</protein>
<gene>
    <name evidence="2" type="ORF">OCTVUL_1B012358</name>
</gene>
<keyword evidence="3" id="KW-1185">Reference proteome</keyword>
<accession>A0AA36F294</accession>
<dbReference type="AlphaFoldDB" id="A0AA36F294"/>